<proteinExistence type="predicted"/>
<name>A0AAD6NWN3_9ROSI</name>
<reference evidence="1 2" key="1">
    <citation type="journal article" date="2023" name="Int. J. Mol. Sci.">
        <title>De Novo Assembly and Annotation of 11 Diverse Shrub Willow (Salix) Genomes Reveals Novel Gene Organization in Sex-Linked Regions.</title>
        <authorList>
            <person name="Hyden B."/>
            <person name="Feng K."/>
            <person name="Yates T.B."/>
            <person name="Jawdy S."/>
            <person name="Cereghino C."/>
            <person name="Smart L.B."/>
            <person name="Muchero W."/>
        </authorList>
    </citation>
    <scope>NUCLEOTIDE SEQUENCE [LARGE SCALE GENOMIC DNA]</scope>
    <source>
        <tissue evidence="1">Shoot tip</tissue>
    </source>
</reference>
<dbReference type="EMBL" id="JAPFFJ010000016">
    <property type="protein sequence ID" value="KAJ6407774.1"/>
    <property type="molecule type" value="Genomic_DNA"/>
</dbReference>
<sequence>MQAGYPHKCRIGSSNGVVADALARVSMGNRRADLAIGGFRSERAVSSGVAFFLEMTWKGPAEHCSSMQTEDQEDPKHAPLDFGRQFFKFFLCCVVRTEDSVVRSPVTLRAFLFFLY</sequence>
<protein>
    <submittedName>
        <fullName evidence="1">Uncharacterized protein</fullName>
    </submittedName>
</protein>
<dbReference type="AlphaFoldDB" id="A0AAD6NWN3"/>
<accession>A0AAD6NWN3</accession>
<evidence type="ECO:0000313" key="1">
    <source>
        <dbReference type="EMBL" id="KAJ6407774.1"/>
    </source>
</evidence>
<dbReference type="Proteomes" id="UP001162972">
    <property type="component" value="Chromosome 6"/>
</dbReference>
<evidence type="ECO:0000313" key="2">
    <source>
        <dbReference type="Proteomes" id="UP001162972"/>
    </source>
</evidence>
<comment type="caution">
    <text evidence="1">The sequence shown here is derived from an EMBL/GenBank/DDBJ whole genome shotgun (WGS) entry which is preliminary data.</text>
</comment>
<keyword evidence="2" id="KW-1185">Reference proteome</keyword>
<organism evidence="1 2">
    <name type="scientific">Salix udensis</name>
    <dbReference type="NCBI Taxonomy" id="889485"/>
    <lineage>
        <taxon>Eukaryota</taxon>
        <taxon>Viridiplantae</taxon>
        <taxon>Streptophyta</taxon>
        <taxon>Embryophyta</taxon>
        <taxon>Tracheophyta</taxon>
        <taxon>Spermatophyta</taxon>
        <taxon>Magnoliopsida</taxon>
        <taxon>eudicotyledons</taxon>
        <taxon>Gunneridae</taxon>
        <taxon>Pentapetalae</taxon>
        <taxon>rosids</taxon>
        <taxon>fabids</taxon>
        <taxon>Malpighiales</taxon>
        <taxon>Salicaceae</taxon>
        <taxon>Saliceae</taxon>
        <taxon>Salix</taxon>
    </lineage>
</organism>
<gene>
    <name evidence="1" type="ORF">OIU84_011133</name>
</gene>